<reference evidence="1 2" key="1">
    <citation type="submission" date="2018-08" db="EMBL/GenBank/DDBJ databases">
        <title>Recombination of ecologically and evolutionarily significant loci maintains genetic cohesion in the Pseudomonas syringae species complex.</title>
        <authorList>
            <person name="Dillon M."/>
            <person name="Thakur S."/>
            <person name="Almeida R.N.D."/>
            <person name="Weir B.S."/>
            <person name="Guttman D.S."/>
        </authorList>
    </citation>
    <scope>NUCLEOTIDE SEQUENCE [LARGE SCALE GENOMIC DNA]</scope>
    <source>
        <strain evidence="1 2">ICMP 2788</strain>
    </source>
</reference>
<sequence>MDELKVFGNAHWIVTHRRDARYDGYLIISSEEPASDLSDLSDGALSSLGLVMKTAERLLAKVYAPYKIVFYKLGFSRGFNVHFHVAPITEDLLIEISKHPDYSDNPDGNDAIIFLSREYCESTLSADESEKQLLAVRLLRDSLTTPQPL</sequence>
<protein>
    <recommendedName>
        <fullName evidence="3">HIT domain-containing protein</fullName>
    </recommendedName>
</protein>
<dbReference type="SUPFAM" id="SSF54197">
    <property type="entry name" value="HIT-like"/>
    <property type="match status" value="1"/>
</dbReference>
<dbReference type="Proteomes" id="UP000276886">
    <property type="component" value="Unassembled WGS sequence"/>
</dbReference>
<gene>
    <name evidence="1" type="ORF">ALQ44_00279</name>
</gene>
<evidence type="ECO:0008006" key="3">
    <source>
        <dbReference type="Google" id="ProtNLM"/>
    </source>
</evidence>
<name>A0A2V4PRR1_PSESJ</name>
<organism evidence="1 2">
    <name type="scientific">Pseudomonas syringae pv. pisi</name>
    <dbReference type="NCBI Taxonomy" id="59510"/>
    <lineage>
        <taxon>Bacteria</taxon>
        <taxon>Pseudomonadati</taxon>
        <taxon>Pseudomonadota</taxon>
        <taxon>Gammaproteobacteria</taxon>
        <taxon>Pseudomonadales</taxon>
        <taxon>Pseudomonadaceae</taxon>
        <taxon>Pseudomonas</taxon>
        <taxon>Pseudomonas syringae</taxon>
    </lineage>
</organism>
<dbReference type="InterPro" id="IPR036265">
    <property type="entry name" value="HIT-like_sf"/>
</dbReference>
<evidence type="ECO:0000313" key="2">
    <source>
        <dbReference type="Proteomes" id="UP000276886"/>
    </source>
</evidence>
<dbReference type="Gene3D" id="3.30.428.10">
    <property type="entry name" value="HIT-like"/>
    <property type="match status" value="1"/>
</dbReference>
<comment type="caution">
    <text evidence="1">The sequence shown here is derived from an EMBL/GenBank/DDBJ whole genome shotgun (WGS) entry which is preliminary data.</text>
</comment>
<accession>A0A2V4PRR1</accession>
<dbReference type="AlphaFoldDB" id="A0A2V4PRR1"/>
<proteinExistence type="predicted"/>
<dbReference type="RefSeq" id="WP_110768633.1">
    <property type="nucleotide sequence ID" value="NZ_QJTX01000010.1"/>
</dbReference>
<evidence type="ECO:0000313" key="1">
    <source>
        <dbReference type="EMBL" id="RMO25008.1"/>
    </source>
</evidence>
<dbReference type="EMBL" id="RBPQ01000193">
    <property type="protein sequence ID" value="RMO25008.1"/>
    <property type="molecule type" value="Genomic_DNA"/>
</dbReference>